<dbReference type="EMBL" id="RWJN01000284">
    <property type="protein sequence ID" value="TCD63639.1"/>
    <property type="molecule type" value="Genomic_DNA"/>
</dbReference>
<accession>A0A4R0RFY8</accession>
<evidence type="ECO:0000313" key="2">
    <source>
        <dbReference type="Proteomes" id="UP000292702"/>
    </source>
</evidence>
<proteinExistence type="predicted"/>
<comment type="caution">
    <text evidence="1">The sequence shown here is derived from an EMBL/GenBank/DDBJ whole genome shotgun (WGS) entry which is preliminary data.</text>
</comment>
<gene>
    <name evidence="1" type="ORF">EIP91_005156</name>
</gene>
<reference evidence="1 2" key="1">
    <citation type="submission" date="2018-11" db="EMBL/GenBank/DDBJ databases">
        <title>Genome assembly of Steccherinum ochraceum LE-BIN_3174, the white-rot fungus of the Steccherinaceae family (The Residual Polyporoid clade, Polyporales, Basidiomycota).</title>
        <authorList>
            <person name="Fedorova T.V."/>
            <person name="Glazunova O.A."/>
            <person name="Landesman E.O."/>
            <person name="Moiseenko K.V."/>
            <person name="Psurtseva N.V."/>
            <person name="Savinova O.S."/>
            <person name="Shakhova N.V."/>
            <person name="Tyazhelova T.V."/>
            <person name="Vasina D.V."/>
        </authorList>
    </citation>
    <scope>NUCLEOTIDE SEQUENCE [LARGE SCALE GENOMIC DNA]</scope>
    <source>
        <strain evidence="1 2">LE-BIN_3174</strain>
    </source>
</reference>
<dbReference type="Proteomes" id="UP000292702">
    <property type="component" value="Unassembled WGS sequence"/>
</dbReference>
<keyword evidence="2" id="KW-1185">Reference proteome</keyword>
<name>A0A4R0RFY8_9APHY</name>
<protein>
    <submittedName>
        <fullName evidence="1">Uncharacterized protein</fullName>
    </submittedName>
</protein>
<evidence type="ECO:0000313" key="1">
    <source>
        <dbReference type="EMBL" id="TCD63639.1"/>
    </source>
</evidence>
<organism evidence="1 2">
    <name type="scientific">Steccherinum ochraceum</name>
    <dbReference type="NCBI Taxonomy" id="92696"/>
    <lineage>
        <taxon>Eukaryota</taxon>
        <taxon>Fungi</taxon>
        <taxon>Dikarya</taxon>
        <taxon>Basidiomycota</taxon>
        <taxon>Agaricomycotina</taxon>
        <taxon>Agaricomycetes</taxon>
        <taxon>Polyporales</taxon>
        <taxon>Steccherinaceae</taxon>
        <taxon>Steccherinum</taxon>
    </lineage>
</organism>
<sequence>MGFLTSLSAAKNIATSVSSSFAKAVSSIGSCFKPRYHTLPESILESSLESKTPPHLGAETELEISPGHSRLAELERDIGQEKNGLSVKLLPSLRSPTLSLEDKKRKVLDHLSHFRQLQLDTRHVCECASSVRSTGCPDCSAIRQDATTMQRWYQARGNIQQVTAILDKLSTVSEVESINSRLPHLESQIQALNRTLAGH</sequence>
<dbReference type="AlphaFoldDB" id="A0A4R0RFY8"/>